<evidence type="ECO:0000313" key="3">
    <source>
        <dbReference type="EMBL" id="CEM20741.1"/>
    </source>
</evidence>
<accession>A0A0G4FZY6</accession>
<protein>
    <recommendedName>
        <fullName evidence="2">Reverse transcriptase Ty1/copia-type domain-containing protein</fullName>
    </recommendedName>
</protein>
<feature type="domain" description="Reverse transcriptase Ty1/copia-type" evidence="2">
    <location>
        <begin position="491"/>
        <end position="712"/>
    </location>
</feature>
<feature type="compositionally biased region" description="Pro residues" evidence="1">
    <location>
        <begin position="352"/>
        <end position="366"/>
    </location>
</feature>
<dbReference type="EMBL" id="CDMZ01000750">
    <property type="protein sequence ID" value="CEM20741.1"/>
    <property type="molecule type" value="Genomic_DNA"/>
</dbReference>
<feature type="region of interest" description="Disordered" evidence="1">
    <location>
        <begin position="19"/>
        <end position="42"/>
    </location>
</feature>
<evidence type="ECO:0000259" key="2">
    <source>
        <dbReference type="Pfam" id="PF07727"/>
    </source>
</evidence>
<dbReference type="PhylomeDB" id="A0A0G4FZY6"/>
<evidence type="ECO:0000256" key="1">
    <source>
        <dbReference type="SAM" id="MobiDB-lite"/>
    </source>
</evidence>
<name>A0A0G4FZY6_9ALVE</name>
<feature type="region of interest" description="Disordered" evidence="1">
    <location>
        <begin position="348"/>
        <end position="369"/>
    </location>
</feature>
<dbReference type="InterPro" id="IPR013103">
    <property type="entry name" value="RVT_2"/>
</dbReference>
<proteinExistence type="predicted"/>
<gene>
    <name evidence="3" type="ORF">Cvel_3933</name>
</gene>
<organism evidence="3">
    <name type="scientific">Chromera velia CCMP2878</name>
    <dbReference type="NCBI Taxonomy" id="1169474"/>
    <lineage>
        <taxon>Eukaryota</taxon>
        <taxon>Sar</taxon>
        <taxon>Alveolata</taxon>
        <taxon>Colpodellida</taxon>
        <taxon>Chromeraceae</taxon>
        <taxon>Chromera</taxon>
    </lineage>
</organism>
<dbReference type="Pfam" id="PF07727">
    <property type="entry name" value="RVT_2"/>
    <property type="match status" value="1"/>
</dbReference>
<reference evidence="3" key="1">
    <citation type="submission" date="2014-11" db="EMBL/GenBank/DDBJ databases">
        <authorList>
            <person name="Otto D Thomas"/>
            <person name="Naeem Raeece"/>
        </authorList>
    </citation>
    <scope>NUCLEOTIDE SEQUENCE</scope>
</reference>
<sequence length="960" mass="107702">MVGHYMKCCPKNPKRKQQQAKAAGPWAAPPQFQSSRWGGAGVSSKAGRERFVRVTLRNAQQSGWCKEPEWEDVCVSVPKTPVECFVGMVGDDGECIADSGCSLGLFTPAFEKFVVSSEDRSVDFRLASDAAPLSLRGVKTVHLPFEDKRGNVRIVPEEGYIDRLIGRALLPCAKKKLHLKGEDSSDDDSDSSWVRLQDIHGRWFRAPIDQTGIVPVLRLAQNKEAIAASCVCPPVSTFPLTESALSGQSDLSEENKAHLLHVLHSRLGHATGQRLKATLKEKGVGVPYSVVREGAKQTYGITAARLREGDDGVFHPVELEKVKQKDIVERFEISPDGRLPQSILDRLAKQAPPSPNSSDPPVPPVPDSEIPVDVDVVVEQAAEEAATAEFIRWSEMSKSQRERHVRERRKRRRELKETRIAKAFDSHLEIACAVMKAEKARKLLQRENDAKSHIIATEEGVAQGLFKESDRKELARWSLCSVFDLSSQMLQTEQRVKAVSLRWVQIWKLKDRKRVAKSRLVARGFQDSRDWGMLETYSGTADPSLTRVTFLWAVSRRLQAVKIDISTAFLQPPIKDAVWLCLPSDLSVEVYPGLHAGVFVCIQKAVYSLKTAPKVYTSYFKKKVHSLGWTEISESILVRKNRKGEHVALLVTHVDDLFLFSPSVDEDVKGIQGLFDIEKPERMDNGELHLYVGMSIYMCPGEMLLDQSSYIQGMSEGVSEKARKPLTEKDLLLPEEKDVDLSLHAEQQKNVGCLGWAVKTQPSLSFLFSYLSRLNSRPSRSSVLAIEKALWYARETARPLRLSSVSSVPYLLVWEDASYELAKKEGRLGIEMQLVDESEIANLEKINEDDTVFWLSKKLVRKLGSTTSAELLAMRNAVKSSWSIAHLVKKLWGKMPLVVVVTDSQPLMFQLSSKQCKSEPRMQGELEYVLENRAELGAKVKWVQSGSMRADRQMKFLRCS</sequence>
<dbReference type="VEuPathDB" id="CryptoDB:Cvel_3933"/>
<dbReference type="AlphaFoldDB" id="A0A0G4FZY6"/>